<comment type="function">
    <text evidence="4">ATP-dependent carboxylate-amine ligase which exhibits weak glutamate--cysteine ligase activity.</text>
</comment>
<keyword evidence="6" id="KW-1185">Reference proteome</keyword>
<keyword evidence="2 4" id="KW-0547">Nucleotide-binding</keyword>
<dbReference type="InterPro" id="IPR014746">
    <property type="entry name" value="Gln_synth/guanido_kin_cat_dom"/>
</dbReference>
<dbReference type="NCBIfam" id="NF010039">
    <property type="entry name" value="PRK13515.1"/>
    <property type="match status" value="1"/>
</dbReference>
<reference evidence="5 6" key="1">
    <citation type="submission" date="2019-03" db="EMBL/GenBank/DDBJ databases">
        <title>Genomic Encyclopedia of Type Strains, Phase IV (KMG-IV): sequencing the most valuable type-strain genomes for metagenomic binning, comparative biology and taxonomic classification.</title>
        <authorList>
            <person name="Goeker M."/>
        </authorList>
    </citation>
    <scope>NUCLEOTIDE SEQUENCE [LARGE SCALE GENOMIC DNA]</scope>
    <source>
        <strain evidence="5 6">DSM 21153</strain>
    </source>
</reference>
<dbReference type="PANTHER" id="PTHR36510:SF1">
    <property type="entry name" value="GLUTAMATE--CYSTEINE LIGASE 2-RELATED"/>
    <property type="match status" value="1"/>
</dbReference>
<dbReference type="RefSeq" id="WP_132693698.1">
    <property type="nucleotide sequence ID" value="NZ_SLVM01000004.1"/>
</dbReference>
<dbReference type="Proteomes" id="UP000295277">
    <property type="component" value="Unassembled WGS sequence"/>
</dbReference>
<dbReference type="GO" id="GO:0042398">
    <property type="term" value="P:modified amino acid biosynthetic process"/>
    <property type="evidence" value="ECO:0007669"/>
    <property type="project" value="InterPro"/>
</dbReference>
<dbReference type="Pfam" id="PF04107">
    <property type="entry name" value="GCS2"/>
    <property type="match status" value="1"/>
</dbReference>
<evidence type="ECO:0000256" key="4">
    <source>
        <dbReference type="HAMAP-Rule" id="MF_01609"/>
    </source>
</evidence>
<dbReference type="Gene3D" id="3.30.590.20">
    <property type="match status" value="1"/>
</dbReference>
<evidence type="ECO:0000313" key="6">
    <source>
        <dbReference type="Proteomes" id="UP000295277"/>
    </source>
</evidence>
<evidence type="ECO:0000313" key="5">
    <source>
        <dbReference type="EMBL" id="TCM86488.1"/>
    </source>
</evidence>
<sequence>MTATAPDFTIGIEEEYLLVDADTCALVEAPKALMEACMADLGTQVTPEFLQCQIEIGTRVCATVPEARDDLRRLRATVARHAATHGLAPIAVSCHPVADWKDQHHTDKDRYNDLERALAGVARRMLICGMHVHVGIPDPDQRIDLMAQMSYFLPHLLAMSASSPFWQGVDTGLASYRLTVFDNLPRTGLPPRFESWSDYERSVGALVGMGLIEDATKIWWDLRPSARFPTLETRICDVSPRLEHALSIAALTQCIARMLWRLAGRNQRWRVYERFLVGENRWRAQRYGVTEGLIDFGRKQVVPFPELLDELIALLEPDAAALGCWAEVQAARDVIVDGTSADRQRRVHAAALAGGKTADAAVTDVIRALIEEYNADL</sequence>
<dbReference type="SUPFAM" id="SSF55931">
    <property type="entry name" value="Glutamine synthetase/guanido kinase"/>
    <property type="match status" value="1"/>
</dbReference>
<dbReference type="PANTHER" id="PTHR36510">
    <property type="entry name" value="GLUTAMATE--CYSTEINE LIGASE 2-RELATED"/>
    <property type="match status" value="1"/>
</dbReference>
<dbReference type="EC" id="6.3.2.2" evidence="4"/>
<dbReference type="InterPro" id="IPR011793">
    <property type="entry name" value="YbdK"/>
</dbReference>
<keyword evidence="3 4" id="KW-0067">ATP-binding</keyword>
<gene>
    <name evidence="5" type="ORF">EV216_10437</name>
</gene>
<dbReference type="OrthoDB" id="9769628at2"/>
<name>A0A4R1YZ22_9RHOB</name>
<evidence type="ECO:0000256" key="3">
    <source>
        <dbReference type="ARBA" id="ARBA00022840"/>
    </source>
</evidence>
<evidence type="ECO:0000256" key="1">
    <source>
        <dbReference type="ARBA" id="ARBA00022598"/>
    </source>
</evidence>
<comment type="similarity">
    <text evidence="4">Belongs to the glutamate--cysteine ligase type 2 family. YbdK subfamily.</text>
</comment>
<dbReference type="NCBIfam" id="TIGR02050">
    <property type="entry name" value="gshA_cyan_rel"/>
    <property type="match status" value="1"/>
</dbReference>
<dbReference type="InterPro" id="IPR006336">
    <property type="entry name" value="GCS2"/>
</dbReference>
<dbReference type="HAMAP" id="MF_01609">
    <property type="entry name" value="Glu_cys_ligase_2"/>
    <property type="match status" value="1"/>
</dbReference>
<protein>
    <recommendedName>
        <fullName evidence="4">Putative glutamate--cysteine ligase 2</fullName>
        <ecNumber evidence="4">6.3.2.2</ecNumber>
    </recommendedName>
    <alternativeName>
        <fullName evidence="4">Gamma-glutamylcysteine synthetase 2</fullName>
        <shortName evidence="4">GCS 2</shortName>
        <shortName evidence="4">Gamma-GCS 2</shortName>
    </alternativeName>
</protein>
<dbReference type="EMBL" id="SLVM01000004">
    <property type="protein sequence ID" value="TCM86488.1"/>
    <property type="molecule type" value="Genomic_DNA"/>
</dbReference>
<comment type="caution">
    <text evidence="5">The sequence shown here is derived from an EMBL/GenBank/DDBJ whole genome shotgun (WGS) entry which is preliminary data.</text>
</comment>
<accession>A0A4R1YZ22</accession>
<dbReference type="InterPro" id="IPR050141">
    <property type="entry name" value="GCL_type2/YbdK_subfam"/>
</dbReference>
<proteinExistence type="inferred from homology"/>
<organism evidence="5 6">
    <name type="scientific">Rhodovulum steppense</name>
    <dbReference type="NCBI Taxonomy" id="540251"/>
    <lineage>
        <taxon>Bacteria</taxon>
        <taxon>Pseudomonadati</taxon>
        <taxon>Pseudomonadota</taxon>
        <taxon>Alphaproteobacteria</taxon>
        <taxon>Rhodobacterales</taxon>
        <taxon>Paracoccaceae</taxon>
        <taxon>Rhodovulum</taxon>
    </lineage>
</organism>
<dbReference type="AlphaFoldDB" id="A0A4R1YZ22"/>
<dbReference type="GO" id="GO:0005524">
    <property type="term" value="F:ATP binding"/>
    <property type="evidence" value="ECO:0007669"/>
    <property type="project" value="UniProtKB-KW"/>
</dbReference>
<comment type="catalytic activity">
    <reaction evidence="4">
        <text>L-cysteine + L-glutamate + ATP = gamma-L-glutamyl-L-cysteine + ADP + phosphate + H(+)</text>
        <dbReference type="Rhea" id="RHEA:13285"/>
        <dbReference type="ChEBI" id="CHEBI:15378"/>
        <dbReference type="ChEBI" id="CHEBI:29985"/>
        <dbReference type="ChEBI" id="CHEBI:30616"/>
        <dbReference type="ChEBI" id="CHEBI:35235"/>
        <dbReference type="ChEBI" id="CHEBI:43474"/>
        <dbReference type="ChEBI" id="CHEBI:58173"/>
        <dbReference type="ChEBI" id="CHEBI:456216"/>
        <dbReference type="EC" id="6.3.2.2"/>
    </reaction>
</comment>
<keyword evidence="1 4" id="KW-0436">Ligase</keyword>
<dbReference type="GO" id="GO:0004357">
    <property type="term" value="F:glutamate-cysteine ligase activity"/>
    <property type="evidence" value="ECO:0007669"/>
    <property type="project" value="UniProtKB-EC"/>
</dbReference>
<evidence type="ECO:0000256" key="2">
    <source>
        <dbReference type="ARBA" id="ARBA00022741"/>
    </source>
</evidence>